<proteinExistence type="predicted"/>
<reference evidence="1" key="1">
    <citation type="submission" date="2013-11" db="EMBL/GenBank/DDBJ databases">
        <title>The Genome Sequence of Phytophthora parasitica CJ02B3.</title>
        <authorList>
            <consortium name="The Broad Institute Genomics Platform"/>
            <person name="Russ C."/>
            <person name="Tyler B."/>
            <person name="Panabieres F."/>
            <person name="Shan W."/>
            <person name="Tripathy S."/>
            <person name="Grunwald N."/>
            <person name="Machado M."/>
            <person name="Johnson C.S."/>
            <person name="Arredondo F."/>
            <person name="Hong C."/>
            <person name="Coffey M."/>
            <person name="Young S.K."/>
            <person name="Zeng Q."/>
            <person name="Gargeya S."/>
            <person name="Fitzgerald M."/>
            <person name="Abouelleil A."/>
            <person name="Alvarado L."/>
            <person name="Chapman S.B."/>
            <person name="Gainer-Dewar J."/>
            <person name="Goldberg J."/>
            <person name="Griggs A."/>
            <person name="Gujja S."/>
            <person name="Hansen M."/>
            <person name="Howarth C."/>
            <person name="Imamovic A."/>
            <person name="Ireland A."/>
            <person name="Larimer J."/>
            <person name="McCowan C."/>
            <person name="Murphy C."/>
            <person name="Pearson M."/>
            <person name="Poon T.W."/>
            <person name="Priest M."/>
            <person name="Roberts A."/>
            <person name="Saif S."/>
            <person name="Shea T."/>
            <person name="Sykes S."/>
            <person name="Wortman J."/>
            <person name="Nusbaum C."/>
            <person name="Birren B."/>
        </authorList>
    </citation>
    <scope>NUCLEOTIDE SEQUENCE [LARGE SCALE GENOMIC DNA]</scope>
    <source>
        <strain evidence="1">CJ02B3</strain>
    </source>
</reference>
<accession>W2P805</accession>
<dbReference type="AlphaFoldDB" id="W2P805"/>
<sequence>RRRCPFDSASDSPSPPISTLFAKAANDCFLRLAGPKIVTGAQY</sequence>
<protein>
    <submittedName>
        <fullName evidence="3">Uncharacterized protein</fullName>
    </submittedName>
</protein>
<organism evidence="3">
    <name type="scientific">Phytophthora nicotianae</name>
    <name type="common">Potato buckeye rot agent</name>
    <name type="synonym">Phytophthora parasitica</name>
    <dbReference type="NCBI Taxonomy" id="4792"/>
    <lineage>
        <taxon>Eukaryota</taxon>
        <taxon>Sar</taxon>
        <taxon>Stramenopiles</taxon>
        <taxon>Oomycota</taxon>
        <taxon>Peronosporomycetes</taxon>
        <taxon>Peronosporales</taxon>
        <taxon>Peronosporaceae</taxon>
        <taxon>Phytophthora</taxon>
    </lineage>
</organism>
<evidence type="ECO:0000313" key="3">
    <source>
        <dbReference type="EMBL" id="ETM57117.1"/>
    </source>
</evidence>
<dbReference type="EMBL" id="KI690299">
    <property type="protein sequence ID" value="ETM57117.1"/>
    <property type="molecule type" value="Genomic_DNA"/>
</dbReference>
<reference evidence="3" key="3">
    <citation type="submission" date="2013-11" db="EMBL/GenBank/DDBJ databases">
        <title>The Genome Sequence of Phytophthora parasitica IAC_01/95.</title>
        <authorList>
            <consortium name="The Broad Institute Genomics Platform"/>
            <person name="Russ C."/>
            <person name="Tyler B."/>
            <person name="Panabieres F."/>
            <person name="Shan W."/>
            <person name="Tripathy S."/>
            <person name="Grunwald N."/>
            <person name="Machado M."/>
            <person name="Johnson C.S."/>
            <person name="Arredondo F."/>
            <person name="Hong C."/>
            <person name="Coffey M."/>
            <person name="Young S.K."/>
            <person name="Zeng Q."/>
            <person name="Gargeya S."/>
            <person name="Fitzgerald M."/>
            <person name="Abouelleil A."/>
            <person name="Alvarado L."/>
            <person name="Chapman S.B."/>
            <person name="Gainer-Dewar J."/>
            <person name="Goldberg J."/>
            <person name="Griggs A."/>
            <person name="Gujja S."/>
            <person name="Hansen M."/>
            <person name="Howarth C."/>
            <person name="Imamovic A."/>
            <person name="Ireland A."/>
            <person name="Larimer J."/>
            <person name="McCowan C."/>
            <person name="Murphy C."/>
            <person name="Pearson M."/>
            <person name="Poon T.W."/>
            <person name="Priest M."/>
            <person name="Roberts A."/>
            <person name="Saif S."/>
            <person name="Shea T."/>
            <person name="Sykes S."/>
            <person name="Wortman J."/>
            <person name="Nusbaum C."/>
            <person name="Birren B."/>
        </authorList>
    </citation>
    <scope>NUCLEOTIDE SEQUENCE [LARGE SCALE GENOMIC DNA]</scope>
    <source>
        <strain evidence="3">IAC_01/95</strain>
    </source>
</reference>
<dbReference type="Proteomes" id="UP000053236">
    <property type="component" value="Unassembled WGS sequence"/>
</dbReference>
<feature type="non-terminal residue" evidence="3">
    <location>
        <position position="1"/>
    </location>
</feature>
<reference evidence="2 4" key="2">
    <citation type="submission" date="2013-11" db="EMBL/GenBank/DDBJ databases">
        <title>The Genome Sequence of Phytophthora parasitica CJ05E6.</title>
        <authorList>
            <consortium name="The Broad Institute Genomics Platform"/>
            <person name="Russ C."/>
            <person name="Tyler B."/>
            <person name="Panabieres F."/>
            <person name="Shan W."/>
            <person name="Tripathy S."/>
            <person name="Grunwald N."/>
            <person name="Machado M."/>
            <person name="Johnson C.S."/>
            <person name="Arredondo F."/>
            <person name="Hong C."/>
            <person name="Coffey M."/>
            <person name="Young S.K."/>
            <person name="Zeng Q."/>
            <person name="Gargeya S."/>
            <person name="Fitzgerald M."/>
            <person name="Abouelleil A."/>
            <person name="Alvarado L."/>
            <person name="Chapman S.B."/>
            <person name="Gainer-Dewar J."/>
            <person name="Goldberg J."/>
            <person name="Griggs A."/>
            <person name="Gujja S."/>
            <person name="Hansen M."/>
            <person name="Howarth C."/>
            <person name="Imamovic A."/>
            <person name="Ireland A."/>
            <person name="Larimer J."/>
            <person name="McCowan C."/>
            <person name="Murphy C."/>
            <person name="Pearson M."/>
            <person name="Poon T.W."/>
            <person name="Priest M."/>
            <person name="Roberts A."/>
            <person name="Saif S."/>
            <person name="Shea T."/>
            <person name="Sykes S."/>
            <person name="Wortman J."/>
            <person name="Nusbaum C."/>
            <person name="Birren B."/>
        </authorList>
    </citation>
    <scope>NUCLEOTIDE SEQUENCE [LARGE SCALE GENOMIC DNA]</scope>
    <source>
        <strain evidence="2 4">CJ05E6</strain>
    </source>
</reference>
<dbReference type="EMBL" id="KI670271">
    <property type="protein sequence ID" value="ETL50794.1"/>
    <property type="molecule type" value="Genomic_DNA"/>
</dbReference>
<evidence type="ECO:0000313" key="4">
    <source>
        <dbReference type="Proteomes" id="UP000053864"/>
    </source>
</evidence>
<dbReference type="EMBL" id="KI683812">
    <property type="protein sequence ID" value="ETK97439.1"/>
    <property type="molecule type" value="Genomic_DNA"/>
</dbReference>
<dbReference type="Proteomes" id="UP000053864">
    <property type="component" value="Unassembled WGS sequence"/>
</dbReference>
<dbReference type="Proteomes" id="UP000054532">
    <property type="component" value="Unassembled WGS sequence"/>
</dbReference>
<evidence type="ECO:0000313" key="2">
    <source>
        <dbReference type="EMBL" id="ETL50794.1"/>
    </source>
</evidence>
<gene>
    <name evidence="3" type="ORF">L914_00004</name>
    <name evidence="1" type="ORF">L915_00007</name>
    <name evidence="2" type="ORF">L916_00005</name>
</gene>
<name>W2P805_PHYNI</name>
<evidence type="ECO:0000313" key="1">
    <source>
        <dbReference type="EMBL" id="ETK97439.1"/>
    </source>
</evidence>